<dbReference type="OrthoDB" id="2420146at2759"/>
<protein>
    <submittedName>
        <fullName evidence="1">Transposase</fullName>
    </submittedName>
</protein>
<comment type="caution">
    <text evidence="1">The sequence shown here is derived from an EMBL/GenBank/DDBJ whole genome shotgun (WGS) entry which is preliminary data.</text>
</comment>
<dbReference type="Proteomes" id="UP000439903">
    <property type="component" value="Unassembled WGS sequence"/>
</dbReference>
<accession>A0A8H3XG23</accession>
<dbReference type="AlphaFoldDB" id="A0A8H3XG23"/>
<gene>
    <name evidence="1" type="ORF">F8M41_001390</name>
</gene>
<keyword evidence="2" id="KW-1185">Reference proteome</keyword>
<dbReference type="InterPro" id="IPR051491">
    <property type="entry name" value="Recombinase/Transposase-rel"/>
</dbReference>
<dbReference type="EMBL" id="WTPW01001107">
    <property type="protein sequence ID" value="KAF0455968.1"/>
    <property type="molecule type" value="Genomic_DNA"/>
</dbReference>
<evidence type="ECO:0000313" key="2">
    <source>
        <dbReference type="Proteomes" id="UP000439903"/>
    </source>
</evidence>
<organism evidence="1 2">
    <name type="scientific">Gigaspora margarita</name>
    <dbReference type="NCBI Taxonomy" id="4874"/>
    <lineage>
        <taxon>Eukaryota</taxon>
        <taxon>Fungi</taxon>
        <taxon>Fungi incertae sedis</taxon>
        <taxon>Mucoromycota</taxon>
        <taxon>Glomeromycotina</taxon>
        <taxon>Glomeromycetes</taxon>
        <taxon>Diversisporales</taxon>
        <taxon>Gigasporaceae</taxon>
        <taxon>Gigaspora</taxon>
    </lineage>
</organism>
<evidence type="ECO:0000313" key="1">
    <source>
        <dbReference type="EMBL" id="KAF0455968.1"/>
    </source>
</evidence>
<sequence length="128" mass="15040">MLETPTSILDNAFLEFKKNLKTELKKKQKFIKKSEVIDMKIKNEIIISRDKLNMYYLHIPIPLSMRNKKEGRIISLDPGVRSFLTGYDPEGNVVEFCKNDFSRLSKLCVHHDKYQSQLTKMNSEKNIM</sequence>
<dbReference type="PANTHER" id="PTHR36172">
    <property type="match status" value="1"/>
</dbReference>
<reference evidence="1 2" key="1">
    <citation type="journal article" date="2019" name="Environ. Microbiol.">
        <title>At the nexus of three kingdoms: the genome of the mycorrhizal fungus Gigaspora margarita provides insights into plant, endobacterial and fungal interactions.</title>
        <authorList>
            <person name="Venice F."/>
            <person name="Ghignone S."/>
            <person name="Salvioli di Fossalunga A."/>
            <person name="Amselem J."/>
            <person name="Novero M."/>
            <person name="Xianan X."/>
            <person name="Sedzielewska Toro K."/>
            <person name="Morin E."/>
            <person name="Lipzen A."/>
            <person name="Grigoriev I.V."/>
            <person name="Henrissat B."/>
            <person name="Martin F.M."/>
            <person name="Bonfante P."/>
        </authorList>
    </citation>
    <scope>NUCLEOTIDE SEQUENCE [LARGE SCALE GENOMIC DNA]</scope>
    <source>
        <strain evidence="1 2">BEG34</strain>
    </source>
</reference>
<name>A0A8H3XG23_GIGMA</name>
<proteinExistence type="predicted"/>
<dbReference type="PANTHER" id="PTHR36172:SF1">
    <property type="entry name" value="RESOLVASE-RELATED"/>
    <property type="match status" value="1"/>
</dbReference>